<feature type="transmembrane region" description="Helical" evidence="1">
    <location>
        <begin position="98"/>
        <end position="117"/>
    </location>
</feature>
<gene>
    <name evidence="2" type="ORF">F7R25_24560</name>
    <name evidence="3" type="ORF">WT44_03135</name>
</gene>
<proteinExistence type="predicted"/>
<dbReference type="EMBL" id="VZOK01000044">
    <property type="protein sequence ID" value="KAB0634952.1"/>
    <property type="molecule type" value="Genomic_DNA"/>
</dbReference>
<evidence type="ECO:0000313" key="5">
    <source>
        <dbReference type="Proteomes" id="UP000473470"/>
    </source>
</evidence>
<evidence type="ECO:0000313" key="2">
    <source>
        <dbReference type="EMBL" id="KAB0634952.1"/>
    </source>
</evidence>
<feature type="transmembrane region" description="Helical" evidence="1">
    <location>
        <begin position="20"/>
        <end position="46"/>
    </location>
</feature>
<reference evidence="3 4" key="1">
    <citation type="submission" date="2015-11" db="EMBL/GenBank/DDBJ databases">
        <title>Expanding the genomic diversity of Burkholderia species for the development of highly accurate diagnostics.</title>
        <authorList>
            <person name="Sahl J."/>
            <person name="Keim P."/>
            <person name="Wagner D."/>
        </authorList>
    </citation>
    <scope>NUCLEOTIDE SEQUENCE [LARGE SCALE GENOMIC DNA]</scope>
    <source>
        <strain evidence="3 4">MSMB1960WGS</strain>
    </source>
</reference>
<keyword evidence="1" id="KW-0472">Membrane</keyword>
<reference evidence="2 5" key="2">
    <citation type="submission" date="2019-09" db="EMBL/GenBank/DDBJ databases">
        <title>Draft genome sequences of 48 bacterial type strains from the CCUG.</title>
        <authorList>
            <person name="Tunovic T."/>
            <person name="Pineiro-Iglesias B."/>
            <person name="Unosson C."/>
            <person name="Inganas E."/>
            <person name="Ohlen M."/>
            <person name="Cardew S."/>
            <person name="Jensie-Markopoulos S."/>
            <person name="Salva-Serra F."/>
            <person name="Jaen-Luchoro D."/>
            <person name="Karlsson R."/>
            <person name="Svensson-Stadler L."/>
            <person name="Chun J."/>
            <person name="Moore E."/>
        </authorList>
    </citation>
    <scope>NUCLEOTIDE SEQUENCE [LARGE SCALE GENOMIC DNA]</scope>
    <source>
        <strain evidence="2 5">CCUG 65686</strain>
    </source>
</reference>
<evidence type="ECO:0000256" key="1">
    <source>
        <dbReference type="SAM" id="Phobius"/>
    </source>
</evidence>
<dbReference type="Proteomes" id="UP000068603">
    <property type="component" value="Unassembled WGS sequence"/>
</dbReference>
<dbReference type="Proteomes" id="UP000473470">
    <property type="component" value="Unassembled WGS sequence"/>
</dbReference>
<evidence type="ECO:0000313" key="3">
    <source>
        <dbReference type="EMBL" id="KWA67440.1"/>
    </source>
</evidence>
<organism evidence="3">
    <name type="scientific">Burkholderia stagnalis</name>
    <dbReference type="NCBI Taxonomy" id="1503054"/>
    <lineage>
        <taxon>Bacteria</taxon>
        <taxon>Pseudomonadati</taxon>
        <taxon>Pseudomonadota</taxon>
        <taxon>Betaproteobacteria</taxon>
        <taxon>Burkholderiales</taxon>
        <taxon>Burkholderiaceae</taxon>
        <taxon>Burkholderia</taxon>
        <taxon>Burkholderia cepacia complex</taxon>
    </lineage>
</organism>
<dbReference type="RefSeq" id="WP_059881140.1">
    <property type="nucleotide sequence ID" value="NZ_CADESW010000026.1"/>
</dbReference>
<sequence length="178" mass="18889">MTTAAPNPPRTPLRLPSRAIFGCVSFAIGGPLVAALIWPAVMLVAWSAIDGPSWDTLKLCGQMILLVFFGSFFFGYFLPSAFAGGILAAIGARVRRRWFVLLGMGVGTASMVGYVLLRNGLLDIADGFAGIDVIATADAFITSGVLSAWLHRRLVRRDTARDASHALPAARESVDVPG</sequence>
<accession>A0A106G5R1</accession>
<name>A0A106G5R1_9BURK</name>
<dbReference type="EMBL" id="LPHB01000012">
    <property type="protein sequence ID" value="KWA67440.1"/>
    <property type="molecule type" value="Genomic_DNA"/>
</dbReference>
<evidence type="ECO:0000313" key="4">
    <source>
        <dbReference type="Proteomes" id="UP000068603"/>
    </source>
</evidence>
<feature type="transmembrane region" description="Helical" evidence="1">
    <location>
        <begin position="129"/>
        <end position="151"/>
    </location>
</feature>
<protein>
    <submittedName>
        <fullName evidence="3">Uncharacterized protein</fullName>
    </submittedName>
</protein>
<feature type="transmembrane region" description="Helical" evidence="1">
    <location>
        <begin position="66"/>
        <end position="91"/>
    </location>
</feature>
<keyword evidence="1" id="KW-1133">Transmembrane helix</keyword>
<comment type="caution">
    <text evidence="3">The sequence shown here is derived from an EMBL/GenBank/DDBJ whole genome shotgun (WGS) entry which is preliminary data.</text>
</comment>
<keyword evidence="1" id="KW-0812">Transmembrane</keyword>
<dbReference type="AlphaFoldDB" id="A0A106G5R1"/>